<reference evidence="1" key="1">
    <citation type="journal article" date="2017" name="Nature">
        <title>The sunflower genome provides insights into oil metabolism, flowering and Asterid evolution.</title>
        <authorList>
            <person name="Badouin H."/>
            <person name="Gouzy J."/>
            <person name="Grassa C.J."/>
            <person name="Murat F."/>
            <person name="Staton S.E."/>
            <person name="Cottret L."/>
            <person name="Lelandais-Briere C."/>
            <person name="Owens G.L."/>
            <person name="Carrere S."/>
            <person name="Mayjonade B."/>
            <person name="Legrand L."/>
            <person name="Gill N."/>
            <person name="Kane N.C."/>
            <person name="Bowers J.E."/>
            <person name="Hubner S."/>
            <person name="Bellec A."/>
            <person name="Berard A."/>
            <person name="Berges H."/>
            <person name="Blanchet N."/>
            <person name="Boniface M.C."/>
            <person name="Brunel D."/>
            <person name="Catrice O."/>
            <person name="Chaidir N."/>
            <person name="Claudel C."/>
            <person name="Donnadieu C."/>
            <person name="Faraut T."/>
            <person name="Fievet G."/>
            <person name="Helmstetter N."/>
            <person name="King M."/>
            <person name="Knapp S.J."/>
            <person name="Lai Z."/>
            <person name="Le Paslier M.C."/>
            <person name="Lippi Y."/>
            <person name="Lorenzon L."/>
            <person name="Mandel J.R."/>
            <person name="Marage G."/>
            <person name="Marchand G."/>
            <person name="Marquand E."/>
            <person name="Bret-Mestries E."/>
            <person name="Morien E."/>
            <person name="Nambeesan S."/>
            <person name="Nguyen T."/>
            <person name="Pegot-Espagnet P."/>
            <person name="Pouilly N."/>
            <person name="Raftis F."/>
            <person name="Sallet E."/>
            <person name="Schiex T."/>
            <person name="Thomas J."/>
            <person name="Vandecasteele C."/>
            <person name="Vares D."/>
            <person name="Vear F."/>
            <person name="Vautrin S."/>
            <person name="Crespi M."/>
            <person name="Mangin B."/>
            <person name="Burke J.M."/>
            <person name="Salse J."/>
            <person name="Munos S."/>
            <person name="Vincourt P."/>
            <person name="Rieseberg L.H."/>
            <person name="Langlade N.B."/>
        </authorList>
    </citation>
    <scope>NUCLEOTIDE SEQUENCE</scope>
    <source>
        <tissue evidence="1">Leaves</tissue>
    </source>
</reference>
<evidence type="ECO:0000313" key="2">
    <source>
        <dbReference type="Proteomes" id="UP000215914"/>
    </source>
</evidence>
<sequence length="72" mass="8144">MSDRGSSGVVHCNIPTERRDLFSLVDRHYFCRSTSCSGGTHVTQLKITPVHFHSIGAGKHKRRPRVKIITRD</sequence>
<organism evidence="1 2">
    <name type="scientific">Helianthus annuus</name>
    <name type="common">Common sunflower</name>
    <dbReference type="NCBI Taxonomy" id="4232"/>
    <lineage>
        <taxon>Eukaryota</taxon>
        <taxon>Viridiplantae</taxon>
        <taxon>Streptophyta</taxon>
        <taxon>Embryophyta</taxon>
        <taxon>Tracheophyta</taxon>
        <taxon>Spermatophyta</taxon>
        <taxon>Magnoliopsida</taxon>
        <taxon>eudicotyledons</taxon>
        <taxon>Gunneridae</taxon>
        <taxon>Pentapetalae</taxon>
        <taxon>asterids</taxon>
        <taxon>campanulids</taxon>
        <taxon>Asterales</taxon>
        <taxon>Asteraceae</taxon>
        <taxon>Asteroideae</taxon>
        <taxon>Heliantheae alliance</taxon>
        <taxon>Heliantheae</taxon>
        <taxon>Helianthus</taxon>
    </lineage>
</organism>
<dbReference type="AlphaFoldDB" id="A0A9K3N8E8"/>
<proteinExistence type="predicted"/>
<reference evidence="1" key="2">
    <citation type="submission" date="2020-06" db="EMBL/GenBank/DDBJ databases">
        <title>Helianthus annuus Genome sequencing and assembly Release 2.</title>
        <authorList>
            <person name="Gouzy J."/>
            <person name="Langlade N."/>
            <person name="Munos S."/>
        </authorList>
    </citation>
    <scope>NUCLEOTIDE SEQUENCE</scope>
    <source>
        <tissue evidence="1">Leaves</tissue>
    </source>
</reference>
<dbReference type="Proteomes" id="UP000215914">
    <property type="component" value="Unassembled WGS sequence"/>
</dbReference>
<protein>
    <submittedName>
        <fullName evidence="1">Uncharacterized protein</fullName>
    </submittedName>
</protein>
<keyword evidence="2" id="KW-1185">Reference proteome</keyword>
<accession>A0A9K3N8E8</accession>
<dbReference type="EMBL" id="MNCJ02000324">
    <property type="protein sequence ID" value="KAF5791017.1"/>
    <property type="molecule type" value="Genomic_DNA"/>
</dbReference>
<evidence type="ECO:0000313" key="1">
    <source>
        <dbReference type="EMBL" id="KAF5791017.1"/>
    </source>
</evidence>
<gene>
    <name evidence="1" type="ORF">HanXRQr2_Chr09g0389911</name>
</gene>
<dbReference type="Gramene" id="mRNA:HanXRQr2_Chr09g0389911">
    <property type="protein sequence ID" value="CDS:HanXRQr2_Chr09g0389911.1"/>
    <property type="gene ID" value="HanXRQr2_Chr09g0389911"/>
</dbReference>
<name>A0A9K3N8E8_HELAN</name>
<comment type="caution">
    <text evidence="1">The sequence shown here is derived from an EMBL/GenBank/DDBJ whole genome shotgun (WGS) entry which is preliminary data.</text>
</comment>